<protein>
    <recommendedName>
        <fullName evidence="3">PAN domain protein</fullName>
    </recommendedName>
</protein>
<name>L1LFM3_THEEQ</name>
<dbReference type="AlphaFoldDB" id="L1LFM3"/>
<dbReference type="Proteomes" id="UP000031512">
    <property type="component" value="Unassembled WGS sequence"/>
</dbReference>
<dbReference type="RefSeq" id="XP_004833507.1">
    <property type="nucleotide sequence ID" value="XM_004833450.1"/>
</dbReference>
<dbReference type="OrthoDB" id="361871at2759"/>
<dbReference type="eggNOG" id="ENOG502SRDF">
    <property type="taxonomic scope" value="Eukaryota"/>
</dbReference>
<accession>L1LFM3</accession>
<gene>
    <name evidence="1" type="ORF">BEWA_040930</name>
</gene>
<sequence length="190" mass="21274">MYRVESFYDAGISANYLHINNVSLDCDEGFSAPVPYRDALVQCEKDKRCVLVTVKEFDVYESSYGKSSLCYSTNMNGIYSVKRGLISIKADKCSMKDAFHTSLNRRGICKPGQLVGELHSLTSFSDAARECQRLKCDYFTVSILQKSDNLASSDRVSEDESDSKRVNSAWVCIGKPTGMYSEGFIMAQRL</sequence>
<reference evidence="1 2" key="1">
    <citation type="journal article" date="2012" name="BMC Genomics">
        <title>Comparative genomic analysis and phylogenetic position of Theileria equi.</title>
        <authorList>
            <person name="Kappmeyer L.S."/>
            <person name="Thiagarajan M."/>
            <person name="Herndon D.R."/>
            <person name="Ramsay J.D."/>
            <person name="Caler E."/>
            <person name="Djikeng A."/>
            <person name="Gillespie J.J."/>
            <person name="Lau A.O."/>
            <person name="Roalson E.H."/>
            <person name="Silva J.C."/>
            <person name="Silva M.G."/>
            <person name="Suarez C.E."/>
            <person name="Ueti M.W."/>
            <person name="Nene V.M."/>
            <person name="Mealey R.H."/>
            <person name="Knowles D.P."/>
            <person name="Brayton K.A."/>
        </authorList>
    </citation>
    <scope>NUCLEOTIDE SEQUENCE [LARGE SCALE GENOMIC DNA]</scope>
    <source>
        <strain evidence="1 2">WA</strain>
    </source>
</reference>
<comment type="caution">
    <text evidence="1">The sequence shown here is derived from an EMBL/GenBank/DDBJ whole genome shotgun (WGS) entry which is preliminary data.</text>
</comment>
<evidence type="ECO:0000313" key="2">
    <source>
        <dbReference type="Proteomes" id="UP000031512"/>
    </source>
</evidence>
<evidence type="ECO:0008006" key="3">
    <source>
        <dbReference type="Google" id="ProtNLM"/>
    </source>
</evidence>
<keyword evidence="2" id="KW-1185">Reference proteome</keyword>
<dbReference type="GeneID" id="15807503"/>
<dbReference type="VEuPathDB" id="PiroplasmaDB:BEWA_040930"/>
<evidence type="ECO:0000313" key="1">
    <source>
        <dbReference type="EMBL" id="EKX74055.1"/>
    </source>
</evidence>
<dbReference type="KEGG" id="beq:BEWA_040930"/>
<proteinExistence type="predicted"/>
<organism evidence="1 2">
    <name type="scientific">Theileria equi strain WA</name>
    <dbReference type="NCBI Taxonomy" id="1537102"/>
    <lineage>
        <taxon>Eukaryota</taxon>
        <taxon>Sar</taxon>
        <taxon>Alveolata</taxon>
        <taxon>Apicomplexa</taxon>
        <taxon>Aconoidasida</taxon>
        <taxon>Piroplasmida</taxon>
        <taxon>Theileriidae</taxon>
        <taxon>Theileria</taxon>
    </lineage>
</organism>
<dbReference type="EMBL" id="ACOU01000002">
    <property type="protein sequence ID" value="EKX74055.1"/>
    <property type="molecule type" value="Genomic_DNA"/>
</dbReference>